<dbReference type="Proteomes" id="UP001498771">
    <property type="component" value="Unassembled WGS sequence"/>
</dbReference>
<accession>A0ABR1F8H9</accession>
<reference evidence="8 9" key="1">
    <citation type="submission" date="2024-03" db="EMBL/GenBank/DDBJ databases">
        <title>Genome-scale model development and genomic sequencing of the oleaginous clade Lipomyces.</title>
        <authorList>
            <consortium name="Lawrence Berkeley National Laboratory"/>
            <person name="Czajka J.J."/>
            <person name="Han Y."/>
            <person name="Kim J."/>
            <person name="Mondo S.J."/>
            <person name="Hofstad B.A."/>
            <person name="Robles A."/>
            <person name="Haridas S."/>
            <person name="Riley R."/>
            <person name="LaButti K."/>
            <person name="Pangilinan J."/>
            <person name="Andreopoulos W."/>
            <person name="Lipzen A."/>
            <person name="Yan J."/>
            <person name="Wang M."/>
            <person name="Ng V."/>
            <person name="Grigoriev I.V."/>
            <person name="Spatafora J.W."/>
            <person name="Magnuson J.K."/>
            <person name="Baker S.E."/>
            <person name="Pomraning K.R."/>
        </authorList>
    </citation>
    <scope>NUCLEOTIDE SEQUENCE [LARGE SCALE GENOMIC DNA]</scope>
    <source>
        <strain evidence="8 9">Phaff 52-87</strain>
    </source>
</reference>
<dbReference type="GeneID" id="90035030"/>
<evidence type="ECO:0000256" key="2">
    <source>
        <dbReference type="ARBA" id="ARBA00008089"/>
    </source>
</evidence>
<evidence type="ECO:0000256" key="6">
    <source>
        <dbReference type="ARBA" id="ARBA00023242"/>
    </source>
</evidence>
<evidence type="ECO:0000256" key="3">
    <source>
        <dbReference type="ARBA" id="ARBA00023015"/>
    </source>
</evidence>
<evidence type="ECO:0000256" key="1">
    <source>
        <dbReference type="ARBA" id="ARBA00004123"/>
    </source>
</evidence>
<evidence type="ECO:0000256" key="5">
    <source>
        <dbReference type="ARBA" id="ARBA00023163"/>
    </source>
</evidence>
<evidence type="ECO:0000256" key="4">
    <source>
        <dbReference type="ARBA" id="ARBA00023159"/>
    </source>
</evidence>
<evidence type="ECO:0000256" key="7">
    <source>
        <dbReference type="RuleBase" id="RU364145"/>
    </source>
</evidence>
<gene>
    <name evidence="7" type="primary">MED9</name>
    <name evidence="8" type="ORF">BZA70DRAFT_123381</name>
</gene>
<comment type="function">
    <text evidence="7">Component of the Mediator complex, a coactivator involved in the regulated transcription of nearly all RNA polymerase II-dependent genes. Mediator functions as a bridge to convey information from gene-specific regulatory proteins to the basal RNA polymerase II transcription machinery. Mediator is recruited to promoters by direct interactions with regulatory proteins and serves as a scaffold for the assembly of a functional preinitiation complex with RNA polymerase II and the general transcription factors.</text>
</comment>
<comment type="subcellular location">
    <subcellularLocation>
        <location evidence="1 7">Nucleus</location>
    </subcellularLocation>
</comment>
<evidence type="ECO:0000313" key="9">
    <source>
        <dbReference type="Proteomes" id="UP001498771"/>
    </source>
</evidence>
<comment type="caution">
    <text evidence="8">The sequence shown here is derived from an EMBL/GenBank/DDBJ whole genome shotgun (WGS) entry which is preliminary data.</text>
</comment>
<keyword evidence="3 7" id="KW-0805">Transcription regulation</keyword>
<dbReference type="Pfam" id="PF07544">
    <property type="entry name" value="Med9"/>
    <property type="match status" value="1"/>
</dbReference>
<comment type="similarity">
    <text evidence="2 7">Belongs to the Mediator complex subunit 9 family.</text>
</comment>
<organism evidence="8 9">
    <name type="scientific">Myxozyma melibiosi</name>
    <dbReference type="NCBI Taxonomy" id="54550"/>
    <lineage>
        <taxon>Eukaryota</taxon>
        <taxon>Fungi</taxon>
        <taxon>Dikarya</taxon>
        <taxon>Ascomycota</taxon>
        <taxon>Saccharomycotina</taxon>
        <taxon>Lipomycetes</taxon>
        <taxon>Lipomycetales</taxon>
        <taxon>Lipomycetaceae</taxon>
        <taxon>Myxozyma</taxon>
    </lineage>
</organism>
<evidence type="ECO:0000313" key="8">
    <source>
        <dbReference type="EMBL" id="KAK7206072.1"/>
    </source>
</evidence>
<sequence>MSAKLSHADFDFLPDLVDLLERVSQGSLVAKDVPNEAGRIRINLNRVRTRLAQLGDVESIETQNNEIIQLKTKVEKKRLLLENLSNLGKDLLGRKGVLRDDELSINSKQDTNVDVVTSIPAPPSVLELAKEPNLDSPLPDIKIEPEAATIATNQSTSLQPAEVDQMEIDQKVSAPADTLESNTGDLSALPESTNDAANELQEALPEQLQDMKEVIDVSDMQDFMQMMDGDASAAEKPSQEQDGNMFMAMMDSMPDDQGVPETSAQGIEEIAQAIAGTEGELPEFMDLS</sequence>
<proteinExistence type="inferred from homology"/>
<keyword evidence="9" id="KW-1185">Reference proteome</keyword>
<keyword evidence="4 7" id="KW-0010">Activator</keyword>
<comment type="subunit">
    <text evidence="7">Component of the Mediator complex.</text>
</comment>
<keyword evidence="5 7" id="KW-0804">Transcription</keyword>
<name>A0ABR1F8H9_9ASCO</name>
<dbReference type="EMBL" id="JBBJBU010000003">
    <property type="protein sequence ID" value="KAK7206072.1"/>
    <property type="molecule type" value="Genomic_DNA"/>
</dbReference>
<dbReference type="InterPro" id="IPR011425">
    <property type="entry name" value="Med9"/>
</dbReference>
<protein>
    <recommendedName>
        <fullName evidence="7">Mediator of RNA polymerase II transcription subunit 9</fullName>
    </recommendedName>
    <alternativeName>
        <fullName evidence="7">Mediator complex subunit 9</fullName>
    </alternativeName>
</protein>
<dbReference type="RefSeq" id="XP_064769105.1">
    <property type="nucleotide sequence ID" value="XM_064909518.1"/>
</dbReference>
<keyword evidence="6 7" id="KW-0539">Nucleus</keyword>